<evidence type="ECO:0000313" key="2">
    <source>
        <dbReference type="Proteomes" id="UP000037397"/>
    </source>
</evidence>
<gene>
    <name evidence="1" type="ORF">VV01_00110</name>
</gene>
<evidence type="ECO:0000313" key="1">
    <source>
        <dbReference type="EMBL" id="KNX39677.1"/>
    </source>
</evidence>
<organism evidence="1 2">
    <name type="scientific">Luteipulveratus halotolerans</name>
    <dbReference type="NCBI Taxonomy" id="1631356"/>
    <lineage>
        <taxon>Bacteria</taxon>
        <taxon>Bacillati</taxon>
        <taxon>Actinomycetota</taxon>
        <taxon>Actinomycetes</taxon>
        <taxon>Micrococcales</taxon>
        <taxon>Dermacoccaceae</taxon>
        <taxon>Luteipulveratus</taxon>
    </lineage>
</organism>
<proteinExistence type="predicted"/>
<keyword evidence="2" id="KW-1185">Reference proteome</keyword>
<name>A0A0L6CPK8_9MICO</name>
<dbReference type="STRING" id="1631356.VV01_00110"/>
<protein>
    <submittedName>
        <fullName evidence="1">Uncharacterized protein</fullName>
    </submittedName>
</protein>
<dbReference type="AlphaFoldDB" id="A0A0L6CPK8"/>
<reference evidence="2" key="1">
    <citation type="submission" date="2015-03" db="EMBL/GenBank/DDBJ databases">
        <title>Luteipulveratus halotolerans sp. nov., a novel actinobacterium (Dermacoccaceae) from Sarawak, Malaysia.</title>
        <authorList>
            <person name="Juboi H."/>
            <person name="Basik A."/>
            <person name="Shamsul S.S."/>
            <person name="Arnold P."/>
            <person name="Schmitt E.K."/>
            <person name="Sanglier J.-J."/>
            <person name="Yeo T."/>
        </authorList>
    </citation>
    <scope>NUCLEOTIDE SEQUENCE [LARGE SCALE GENOMIC DNA]</scope>
    <source>
        <strain evidence="2">C296001</strain>
    </source>
</reference>
<sequence>MSTRVETTANPVMLAREAGLDSALWRVQDRPTNHAEACRILDAIHDEALSKADRWLGEVEQGRAGVATLDYVRDLMEIVHAIQARRIPRA</sequence>
<comment type="caution">
    <text evidence="1">The sequence shown here is derived from an EMBL/GenBank/DDBJ whole genome shotgun (WGS) entry which is preliminary data.</text>
</comment>
<dbReference type="Proteomes" id="UP000037397">
    <property type="component" value="Unassembled WGS sequence"/>
</dbReference>
<dbReference type="RefSeq" id="WP_050668116.1">
    <property type="nucleotide sequence ID" value="NZ_LAIR01000001.1"/>
</dbReference>
<dbReference type="EMBL" id="LAIR01000001">
    <property type="protein sequence ID" value="KNX39677.1"/>
    <property type="molecule type" value="Genomic_DNA"/>
</dbReference>
<accession>A0A0L6CPK8</accession>